<evidence type="ECO:0000313" key="3">
    <source>
        <dbReference type="Proteomes" id="UP001058974"/>
    </source>
</evidence>
<gene>
    <name evidence="2" type="ORF">KIW84_076787</name>
</gene>
<organism evidence="2 3">
    <name type="scientific">Pisum sativum</name>
    <name type="common">Garden pea</name>
    <name type="synonym">Lathyrus oleraceus</name>
    <dbReference type="NCBI Taxonomy" id="3888"/>
    <lineage>
        <taxon>Eukaryota</taxon>
        <taxon>Viridiplantae</taxon>
        <taxon>Streptophyta</taxon>
        <taxon>Embryophyta</taxon>
        <taxon>Tracheophyta</taxon>
        <taxon>Spermatophyta</taxon>
        <taxon>Magnoliopsida</taxon>
        <taxon>eudicotyledons</taxon>
        <taxon>Gunneridae</taxon>
        <taxon>Pentapetalae</taxon>
        <taxon>rosids</taxon>
        <taxon>fabids</taxon>
        <taxon>Fabales</taxon>
        <taxon>Fabaceae</taxon>
        <taxon>Papilionoideae</taxon>
        <taxon>50 kb inversion clade</taxon>
        <taxon>NPAAA clade</taxon>
        <taxon>Hologalegina</taxon>
        <taxon>IRL clade</taxon>
        <taxon>Fabeae</taxon>
        <taxon>Lathyrus</taxon>
    </lineage>
</organism>
<keyword evidence="3" id="KW-1185">Reference proteome</keyword>
<dbReference type="InterPro" id="IPR015915">
    <property type="entry name" value="Kelch-typ_b-propeller"/>
</dbReference>
<name>A0A9D4VXF6_PEA</name>
<dbReference type="PANTHER" id="PTHR46034">
    <property type="match status" value="1"/>
</dbReference>
<dbReference type="GO" id="GO:0034976">
    <property type="term" value="P:response to endoplasmic reticulum stress"/>
    <property type="evidence" value="ECO:0007669"/>
    <property type="project" value="InterPro"/>
</dbReference>
<dbReference type="AlphaFoldDB" id="A0A9D4VXF6"/>
<dbReference type="SUPFAM" id="SSF117281">
    <property type="entry name" value="Kelch motif"/>
    <property type="match status" value="1"/>
</dbReference>
<dbReference type="InterPro" id="IPR013989">
    <property type="entry name" value="Dev_and_cell_death_domain"/>
</dbReference>
<proteinExistence type="predicted"/>
<dbReference type="Gramene" id="Psat07G0678700-T3">
    <property type="protein sequence ID" value="KAI5392129.1"/>
    <property type="gene ID" value="KIW84_076787"/>
</dbReference>
<reference evidence="2 3" key="1">
    <citation type="journal article" date="2022" name="Nat. Genet.">
        <title>Improved pea reference genome and pan-genome highlight genomic features and evolutionary characteristics.</title>
        <authorList>
            <person name="Yang T."/>
            <person name="Liu R."/>
            <person name="Luo Y."/>
            <person name="Hu S."/>
            <person name="Wang D."/>
            <person name="Wang C."/>
            <person name="Pandey M.K."/>
            <person name="Ge S."/>
            <person name="Xu Q."/>
            <person name="Li N."/>
            <person name="Li G."/>
            <person name="Huang Y."/>
            <person name="Saxena R.K."/>
            <person name="Ji Y."/>
            <person name="Li M."/>
            <person name="Yan X."/>
            <person name="He Y."/>
            <person name="Liu Y."/>
            <person name="Wang X."/>
            <person name="Xiang C."/>
            <person name="Varshney R.K."/>
            <person name="Ding H."/>
            <person name="Gao S."/>
            <person name="Zong X."/>
        </authorList>
    </citation>
    <scope>NUCLEOTIDE SEQUENCE [LARGE SCALE GENOMIC DNA]</scope>
    <source>
        <strain evidence="2 3">cv. Zhongwan 6</strain>
    </source>
</reference>
<dbReference type="PROSITE" id="PS51222">
    <property type="entry name" value="DCD"/>
    <property type="match status" value="1"/>
</dbReference>
<protein>
    <recommendedName>
        <fullName evidence="1">DCD domain-containing protein</fullName>
    </recommendedName>
</protein>
<dbReference type="SMART" id="SM00767">
    <property type="entry name" value="DCD"/>
    <property type="match status" value="1"/>
</dbReference>
<dbReference type="Pfam" id="PF10539">
    <property type="entry name" value="Dev_Cell_Death"/>
    <property type="match status" value="1"/>
</dbReference>
<accession>A0A9D4VXF6</accession>
<evidence type="ECO:0000259" key="1">
    <source>
        <dbReference type="PROSITE" id="PS51222"/>
    </source>
</evidence>
<dbReference type="PANTHER" id="PTHR46034:SF13">
    <property type="entry name" value="DCD (DEVELOPMENT AND CELL DEATH) DOMAIN PROTEIN"/>
    <property type="match status" value="1"/>
</dbReference>
<sequence>MRTERKIQTFNAKSALPISQNLVNRCGRNLKKDQLGGVIFGCTRHTMKECLSKQLFGLPAQHFSYVENINPKMPLFLFNYSDRKLHGIFEATSHGKMFIDPYAWINDDYTDETQYPAQAIQDVKDDYTMSRFTNVEKTNIQLFLSKNATKSFQPLNFIGLYTTQVRLKVISTTNGNKCFTNVEIFHLDYGTWISINSNSNKKFDLAGMELNDSLHINGGYNGFDYLK</sequence>
<dbReference type="EMBL" id="JAMSHJ010000007">
    <property type="protein sequence ID" value="KAI5392129.1"/>
    <property type="molecule type" value="Genomic_DNA"/>
</dbReference>
<dbReference type="InterPro" id="IPR044832">
    <property type="entry name" value="NRP-like"/>
</dbReference>
<comment type="caution">
    <text evidence="2">The sequence shown here is derived from an EMBL/GenBank/DDBJ whole genome shotgun (WGS) entry which is preliminary data.</text>
</comment>
<evidence type="ECO:0000313" key="2">
    <source>
        <dbReference type="EMBL" id="KAI5392129.1"/>
    </source>
</evidence>
<dbReference type="Proteomes" id="UP001058974">
    <property type="component" value="Chromosome 7"/>
</dbReference>
<feature type="domain" description="DCD" evidence="1">
    <location>
        <begin position="33"/>
        <end position="169"/>
    </location>
</feature>